<feature type="domain" description="RRM" evidence="4">
    <location>
        <begin position="39"/>
        <end position="117"/>
    </location>
</feature>
<feature type="domain" description="RRM" evidence="4">
    <location>
        <begin position="221"/>
        <end position="298"/>
    </location>
</feature>
<feature type="domain" description="RRM" evidence="4">
    <location>
        <begin position="371"/>
        <end position="441"/>
    </location>
</feature>
<protein>
    <recommendedName>
        <fullName evidence="4">RRM domain-containing protein</fullName>
    </recommendedName>
</protein>
<evidence type="ECO:0000259" key="4">
    <source>
        <dbReference type="PROSITE" id="PS50102"/>
    </source>
</evidence>
<dbReference type="AlphaFoldDB" id="E4X2T8"/>
<organism evidence="5 6">
    <name type="scientific">Oikopleura dioica</name>
    <name type="common">Tunicate</name>
    <dbReference type="NCBI Taxonomy" id="34765"/>
    <lineage>
        <taxon>Eukaryota</taxon>
        <taxon>Metazoa</taxon>
        <taxon>Chordata</taxon>
        <taxon>Tunicata</taxon>
        <taxon>Appendicularia</taxon>
        <taxon>Copelata</taxon>
        <taxon>Oikopleuridae</taxon>
        <taxon>Oikopleura</taxon>
    </lineage>
</organism>
<proteinExistence type="predicted"/>
<dbReference type="InParanoid" id="E4X2T8"/>
<dbReference type="GO" id="GO:0005737">
    <property type="term" value="C:cytoplasm"/>
    <property type="evidence" value="ECO:0007669"/>
    <property type="project" value="TreeGrafter"/>
</dbReference>
<dbReference type="Gene3D" id="3.30.70.330">
    <property type="match status" value="3"/>
</dbReference>
<evidence type="ECO:0000256" key="3">
    <source>
        <dbReference type="SAM" id="MobiDB-lite"/>
    </source>
</evidence>
<dbReference type="SUPFAM" id="SSF54928">
    <property type="entry name" value="RNA-binding domain, RBD"/>
    <property type="match status" value="2"/>
</dbReference>
<dbReference type="InterPro" id="IPR035979">
    <property type="entry name" value="RBD_domain_sf"/>
</dbReference>
<dbReference type="Proteomes" id="UP000001307">
    <property type="component" value="Unassembled WGS sequence"/>
</dbReference>
<dbReference type="GO" id="GO:0003729">
    <property type="term" value="F:mRNA binding"/>
    <property type="evidence" value="ECO:0007669"/>
    <property type="project" value="TreeGrafter"/>
</dbReference>
<dbReference type="InterPro" id="IPR050374">
    <property type="entry name" value="RRT5_SRSF_SR"/>
</dbReference>
<keyword evidence="6" id="KW-1185">Reference proteome</keyword>
<dbReference type="InterPro" id="IPR012677">
    <property type="entry name" value="Nucleotide-bd_a/b_plait_sf"/>
</dbReference>
<dbReference type="CDD" id="cd00590">
    <property type="entry name" value="RRM_SF"/>
    <property type="match status" value="2"/>
</dbReference>
<reference evidence="5 6" key="1">
    <citation type="journal article" date="2010" name="Science">
        <title>Plasticity of animal genome architecture unmasked by rapid evolution of a pelagic tunicate.</title>
        <authorList>
            <person name="Denoeud F."/>
            <person name="Henriet S."/>
            <person name="Mungpakdee S."/>
            <person name="Aury J.M."/>
            <person name="Da Silva C."/>
            <person name="Brinkmann H."/>
            <person name="Mikhaleva J."/>
            <person name="Olsen L.C."/>
            <person name="Jubin C."/>
            <person name="Canestro C."/>
            <person name="Bouquet J.M."/>
            <person name="Danks G."/>
            <person name="Poulain J."/>
            <person name="Campsteijn C."/>
            <person name="Adamski M."/>
            <person name="Cross I."/>
            <person name="Yadetie F."/>
            <person name="Muffato M."/>
            <person name="Louis A."/>
            <person name="Butcher S."/>
            <person name="Tsagkogeorga G."/>
            <person name="Konrad A."/>
            <person name="Singh S."/>
            <person name="Jensen M.F."/>
            <person name="Cong E.H."/>
            <person name="Eikeseth-Otteraa H."/>
            <person name="Noel B."/>
            <person name="Anthouard V."/>
            <person name="Porcel B.M."/>
            <person name="Kachouri-Lafond R."/>
            <person name="Nishino A."/>
            <person name="Ugolini M."/>
            <person name="Chourrout P."/>
            <person name="Nishida H."/>
            <person name="Aasland R."/>
            <person name="Huzurbazar S."/>
            <person name="Westhof E."/>
            <person name="Delsuc F."/>
            <person name="Lehrach H."/>
            <person name="Reinhardt R."/>
            <person name="Weissenbach J."/>
            <person name="Roy S.W."/>
            <person name="Artiguenave F."/>
            <person name="Postlethwait J.H."/>
            <person name="Manak J.R."/>
            <person name="Thompson E.M."/>
            <person name="Jaillon O."/>
            <person name="Du Pasquier L."/>
            <person name="Boudinot P."/>
            <person name="Liberles D.A."/>
            <person name="Volff J.N."/>
            <person name="Philippe H."/>
            <person name="Lenhard B."/>
            <person name="Roest Crollius H."/>
            <person name="Wincker P."/>
            <person name="Chourrout D."/>
        </authorList>
    </citation>
    <scope>NUCLEOTIDE SEQUENCE [LARGE SCALE GENOMIC DNA]</scope>
</reference>
<keyword evidence="1 2" id="KW-0694">RNA-binding</keyword>
<accession>E4X2T8</accession>
<dbReference type="CDD" id="cd12386">
    <property type="entry name" value="RRM2_hnRNPM_like"/>
    <property type="match status" value="1"/>
</dbReference>
<gene>
    <name evidence="5" type="ORF">GSOID_T00017569001</name>
</gene>
<evidence type="ECO:0000313" key="5">
    <source>
        <dbReference type="EMBL" id="CBY17941.1"/>
    </source>
</evidence>
<dbReference type="InterPro" id="IPR000504">
    <property type="entry name" value="RRM_dom"/>
</dbReference>
<dbReference type="PANTHER" id="PTHR23003:SF3">
    <property type="entry name" value="FI21236P1-RELATED"/>
    <property type="match status" value="1"/>
</dbReference>
<dbReference type="PANTHER" id="PTHR23003">
    <property type="entry name" value="RNA RECOGNITION MOTIF RRM DOMAIN CONTAINING PROTEIN"/>
    <property type="match status" value="1"/>
</dbReference>
<evidence type="ECO:0000256" key="2">
    <source>
        <dbReference type="PROSITE-ProRule" id="PRU00176"/>
    </source>
</evidence>
<evidence type="ECO:0000313" key="6">
    <source>
        <dbReference type="Proteomes" id="UP000001307"/>
    </source>
</evidence>
<feature type="region of interest" description="Disordered" evidence="3">
    <location>
        <begin position="125"/>
        <end position="179"/>
    </location>
</feature>
<evidence type="ECO:0000256" key="1">
    <source>
        <dbReference type="ARBA" id="ARBA00022884"/>
    </source>
</evidence>
<dbReference type="PROSITE" id="PS50102">
    <property type="entry name" value="RRM"/>
    <property type="match status" value="3"/>
</dbReference>
<dbReference type="SMART" id="SM00360">
    <property type="entry name" value="RRM"/>
    <property type="match status" value="3"/>
</dbReference>
<name>E4X2T8_OIKDI</name>
<feature type="compositionally biased region" description="Basic and acidic residues" evidence="3">
    <location>
        <begin position="128"/>
        <end position="157"/>
    </location>
</feature>
<dbReference type="GO" id="GO:0005634">
    <property type="term" value="C:nucleus"/>
    <property type="evidence" value="ECO:0007669"/>
    <property type="project" value="TreeGrafter"/>
</dbReference>
<dbReference type="EMBL" id="FN653023">
    <property type="protein sequence ID" value="CBY17941.1"/>
    <property type="molecule type" value="Genomic_DNA"/>
</dbReference>
<dbReference type="Pfam" id="PF00076">
    <property type="entry name" value="RRM_1"/>
    <property type="match status" value="3"/>
</dbReference>
<sequence length="441" mass="48996">MSYVNNEYDIAEQFTEKDNYRERSPIRGTRPGRGGGDKFKILLKNLPYSVNWMKLKDICKEHAGPVIFADIIKNRDGRSAGFGHVEFKTLEDAQKAVEKLHGMDLDGRDIRVDLDINEDQLQRMCRKQGLDSRSDRQQQWDSQRAERYGRGPPRRDAQYGGPGHFPGDNSGYDDNRYGPLRSVAPVHQVPLINGRPLTEYPGLSDLSPSVMDAIGAGPVGKNIFVRNLDYKVDEDKIKEVFGLAGTVEEVSLTKDQDGKSRGMGVVSFSQPMEAVKAVVMFHTQALYGRAMYCKMDRKNNEQVKPEKKKLPDGLGGLNINPDILNLPADLTAAAVSHAPAPVAPVYNPPPPARDPYGGYHNAAHSSLGSGCVITVDRLPPSATQQRLRRLFEDTGRVTNVTLHDYGRAAIRFESAYDAERAVGRFNGYMIEGHQLSARITD</sequence>
<dbReference type="OrthoDB" id="610462at2759"/>